<feature type="domain" description="Nbr1 FW" evidence="2">
    <location>
        <begin position="185"/>
        <end position="270"/>
    </location>
</feature>
<evidence type="ECO:0000256" key="1">
    <source>
        <dbReference type="SAM" id="Phobius"/>
    </source>
</evidence>
<keyword evidence="1" id="KW-1133">Transmembrane helix</keyword>
<dbReference type="PANTHER" id="PTHR20930">
    <property type="entry name" value="OVARIAN CARCINOMA ANTIGEN CA125-RELATED"/>
    <property type="match status" value="1"/>
</dbReference>
<dbReference type="EMBL" id="BAAATZ010000003">
    <property type="protein sequence ID" value="GAA2720883.1"/>
    <property type="molecule type" value="Genomic_DNA"/>
</dbReference>
<keyword evidence="1" id="KW-0472">Membrane</keyword>
<keyword evidence="1" id="KW-0812">Transmembrane</keyword>
<dbReference type="Pfam" id="PF16158">
    <property type="entry name" value="N_BRCA1_IG"/>
    <property type="match status" value="1"/>
</dbReference>
<accession>A0ABN3TY59</accession>
<comment type="caution">
    <text evidence="3">The sequence shown here is derived from an EMBL/GenBank/DDBJ whole genome shotgun (WGS) entry which is preliminary data.</text>
</comment>
<feature type="transmembrane region" description="Helical" evidence="1">
    <location>
        <begin position="137"/>
        <end position="159"/>
    </location>
</feature>
<gene>
    <name evidence="3" type="ORF">GCM10010439_09820</name>
</gene>
<organism evidence="3 4">
    <name type="scientific">Actinocorallia aurantiaca</name>
    <dbReference type="NCBI Taxonomy" id="46204"/>
    <lineage>
        <taxon>Bacteria</taxon>
        <taxon>Bacillati</taxon>
        <taxon>Actinomycetota</taxon>
        <taxon>Actinomycetes</taxon>
        <taxon>Streptosporangiales</taxon>
        <taxon>Thermomonosporaceae</taxon>
        <taxon>Actinocorallia</taxon>
    </lineage>
</organism>
<protein>
    <recommendedName>
        <fullName evidence="2">Nbr1 FW domain-containing protein</fullName>
    </recommendedName>
</protein>
<dbReference type="InterPro" id="IPR032350">
    <property type="entry name" value="Nbr1_FW"/>
</dbReference>
<dbReference type="Proteomes" id="UP001501842">
    <property type="component" value="Unassembled WGS sequence"/>
</dbReference>
<dbReference type="CDD" id="cd14947">
    <property type="entry name" value="NBR1_like"/>
    <property type="match status" value="1"/>
</dbReference>
<reference evidence="3 4" key="1">
    <citation type="journal article" date="2019" name="Int. J. Syst. Evol. Microbiol.">
        <title>The Global Catalogue of Microorganisms (GCM) 10K type strain sequencing project: providing services to taxonomists for standard genome sequencing and annotation.</title>
        <authorList>
            <consortium name="The Broad Institute Genomics Platform"/>
            <consortium name="The Broad Institute Genome Sequencing Center for Infectious Disease"/>
            <person name="Wu L."/>
            <person name="Ma J."/>
        </authorList>
    </citation>
    <scope>NUCLEOTIDE SEQUENCE [LARGE SCALE GENOMIC DNA]</scope>
    <source>
        <strain evidence="3 4">JCM 8201</strain>
    </source>
</reference>
<sequence length="285" mass="31847">MAAFADRLWRLKVEAGDPPFAEMSSRLGAAASKSSLAAAAQGRRLPSWETTWEFVRVLAVGRLGRDPEETEREWREHWRRAKVLSELPDAEPSVADVGEAAGPPDIRSAPSTEPDAVIVPRRVVQARPLPRRRRLNAVVLSAVVAFAMLGVIIAGTAFFKETPAKAPKPSPSLQVDDSIFEGDITYPDGTLVEKGESFEKVWRLRNTGTVEWKDRFLMRVNEDICHAPERVEIPRTPPGQTVDIRVPVRALKRSGTCRLYWKMVDPQGRTLLPAKRPIFLDVRVE</sequence>
<dbReference type="Gene3D" id="2.60.40.10">
    <property type="entry name" value="Immunoglobulins"/>
    <property type="match status" value="1"/>
</dbReference>
<name>A0ABN3TY59_9ACTN</name>
<dbReference type="PANTHER" id="PTHR20930:SF0">
    <property type="entry name" value="PROTEIN ILRUN"/>
    <property type="match status" value="1"/>
</dbReference>
<evidence type="ECO:0000313" key="4">
    <source>
        <dbReference type="Proteomes" id="UP001501842"/>
    </source>
</evidence>
<proteinExistence type="predicted"/>
<keyword evidence="4" id="KW-1185">Reference proteome</keyword>
<dbReference type="InterPro" id="IPR013783">
    <property type="entry name" value="Ig-like_fold"/>
</dbReference>
<evidence type="ECO:0000259" key="2">
    <source>
        <dbReference type="Pfam" id="PF16158"/>
    </source>
</evidence>
<evidence type="ECO:0000313" key="3">
    <source>
        <dbReference type="EMBL" id="GAA2720883.1"/>
    </source>
</evidence>